<dbReference type="EMBL" id="VIVR01000001">
    <property type="protein sequence ID" value="TWE16357.1"/>
    <property type="molecule type" value="Genomic_DNA"/>
</dbReference>
<name>A0A561EL59_9ACTN</name>
<evidence type="ECO:0000313" key="1">
    <source>
        <dbReference type="EMBL" id="TWE16357.1"/>
    </source>
</evidence>
<comment type="caution">
    <text evidence="1">The sequence shown here is derived from an EMBL/GenBank/DDBJ whole genome shotgun (WGS) entry which is preliminary data.</text>
</comment>
<dbReference type="InterPro" id="IPR015057">
    <property type="entry name" value="Rv2632c-like"/>
</dbReference>
<dbReference type="RefSeq" id="WP_145788406.1">
    <property type="nucleotide sequence ID" value="NZ_BAAABR010000002.1"/>
</dbReference>
<dbReference type="Pfam" id="PF08962">
    <property type="entry name" value="Rv2632c-like"/>
    <property type="match status" value="1"/>
</dbReference>
<accession>A0A561EL59</accession>
<proteinExistence type="predicted"/>
<dbReference type="InterPro" id="IPR038070">
    <property type="entry name" value="Rv2632c-like_sf"/>
</dbReference>
<gene>
    <name evidence="1" type="ORF">FB465_1337</name>
</gene>
<dbReference type="Gene3D" id="3.30.160.240">
    <property type="entry name" value="Rv1738"/>
    <property type="match status" value="1"/>
</dbReference>
<organism evidence="1 2">
    <name type="scientific">Kitasatospora atroaurantiaca</name>
    <dbReference type="NCBI Taxonomy" id="285545"/>
    <lineage>
        <taxon>Bacteria</taxon>
        <taxon>Bacillati</taxon>
        <taxon>Actinomycetota</taxon>
        <taxon>Actinomycetes</taxon>
        <taxon>Kitasatosporales</taxon>
        <taxon>Streptomycetaceae</taxon>
        <taxon>Kitasatospora</taxon>
    </lineage>
</organism>
<protein>
    <submittedName>
        <fullName evidence="1">Uncharacterized protein DUF1876</fullName>
    </submittedName>
</protein>
<reference evidence="1 2" key="1">
    <citation type="submission" date="2019-06" db="EMBL/GenBank/DDBJ databases">
        <title>Sequencing the genomes of 1000 actinobacteria strains.</title>
        <authorList>
            <person name="Klenk H.-P."/>
        </authorList>
    </citation>
    <scope>NUCLEOTIDE SEQUENCE [LARGE SCALE GENOMIC DNA]</scope>
    <source>
        <strain evidence="1 2">DSM 41649</strain>
    </source>
</reference>
<dbReference type="SUPFAM" id="SSF143212">
    <property type="entry name" value="Rv2632c-like"/>
    <property type="match status" value="1"/>
</dbReference>
<keyword evidence="2" id="KW-1185">Reference proteome</keyword>
<dbReference type="Proteomes" id="UP000318416">
    <property type="component" value="Unassembled WGS sequence"/>
</dbReference>
<evidence type="ECO:0000313" key="2">
    <source>
        <dbReference type="Proteomes" id="UP000318416"/>
    </source>
</evidence>
<dbReference type="OrthoDB" id="4828144at2"/>
<dbReference type="AlphaFoldDB" id="A0A561EL59"/>
<sequence length="87" mass="9382">MHNHWIIDLNFEEDENRTACTATLNGFSAPGVKGVGIARRNPDDSPDSTIGEELAAARACSNLAHELINKAASGIETRTHEAAHLIF</sequence>